<protein>
    <submittedName>
        <fullName evidence="2">Uncharacterized protein</fullName>
    </submittedName>
</protein>
<reference evidence="2" key="1">
    <citation type="submission" date="2016-10" db="EMBL/GenBank/DDBJ databases">
        <title>Genome sequence of Streptomyces mangrovisoli MUSC 149.</title>
        <authorList>
            <person name="Lee L.-H."/>
            <person name="Ser H.-L."/>
        </authorList>
    </citation>
    <scope>NUCLEOTIDE SEQUENCE [LARGE SCALE GENOMIC DNA]</scope>
    <source>
        <strain evidence="2">MUSC 149</strain>
    </source>
</reference>
<feature type="transmembrane region" description="Helical" evidence="1">
    <location>
        <begin position="52"/>
        <end position="75"/>
    </location>
</feature>
<gene>
    <name evidence="2" type="ORF">WN71_029780</name>
</gene>
<feature type="transmembrane region" description="Helical" evidence="1">
    <location>
        <begin position="87"/>
        <end position="110"/>
    </location>
</feature>
<dbReference type="EMBL" id="LAVA02000083">
    <property type="protein sequence ID" value="OIJ64341.1"/>
    <property type="molecule type" value="Genomic_DNA"/>
</dbReference>
<feature type="transmembrane region" description="Helical" evidence="1">
    <location>
        <begin position="138"/>
        <end position="160"/>
    </location>
</feature>
<keyword evidence="1" id="KW-0472">Membrane</keyword>
<evidence type="ECO:0000256" key="1">
    <source>
        <dbReference type="SAM" id="Phobius"/>
    </source>
</evidence>
<sequence>MTRATPIVPVVRYLLLDRVTYVLLPWTWAVFTFLIDVVILELTPAGDTAHRWVGGLGAVFAVMFAVGVQSAARALPLALSLGISRRGYYLGATALAGGLAVCFGLVVAVGQSVERATGGWGIDMAYFRVPYFLDGPWYQSWLTAAVAFALLFVHGMWFGLIHRRAGLLGTTVFGAAQLCVLALAAVVATWAHDWHRIGRFLATLTAAGLTAALATALVVLVTGSYATIRRLTV</sequence>
<dbReference type="OrthoDB" id="3209791at2"/>
<accession>A0A1J4NSY7</accession>
<feature type="transmembrane region" description="Helical" evidence="1">
    <location>
        <begin position="21"/>
        <end position="40"/>
    </location>
</feature>
<dbReference type="RefSeq" id="WP_046591040.1">
    <property type="nucleotide sequence ID" value="NZ_LAVA02000083.1"/>
</dbReference>
<dbReference type="STRING" id="1428628.WN71_029780"/>
<evidence type="ECO:0000313" key="2">
    <source>
        <dbReference type="EMBL" id="OIJ64341.1"/>
    </source>
</evidence>
<comment type="caution">
    <text evidence="2">The sequence shown here is derived from an EMBL/GenBank/DDBJ whole genome shotgun (WGS) entry which is preliminary data.</text>
</comment>
<evidence type="ECO:0000313" key="3">
    <source>
        <dbReference type="Proteomes" id="UP000034196"/>
    </source>
</evidence>
<name>A0A1J4NSY7_9ACTN</name>
<feature type="transmembrane region" description="Helical" evidence="1">
    <location>
        <begin position="197"/>
        <end position="221"/>
    </location>
</feature>
<keyword evidence="3" id="KW-1185">Reference proteome</keyword>
<keyword evidence="1" id="KW-0812">Transmembrane</keyword>
<dbReference type="Proteomes" id="UP000034196">
    <property type="component" value="Unassembled WGS sequence"/>
</dbReference>
<organism evidence="2 3">
    <name type="scientific">Streptomyces mangrovisoli</name>
    <dbReference type="NCBI Taxonomy" id="1428628"/>
    <lineage>
        <taxon>Bacteria</taxon>
        <taxon>Bacillati</taxon>
        <taxon>Actinomycetota</taxon>
        <taxon>Actinomycetes</taxon>
        <taxon>Kitasatosporales</taxon>
        <taxon>Streptomycetaceae</taxon>
        <taxon>Streptomyces</taxon>
    </lineage>
</organism>
<proteinExistence type="predicted"/>
<feature type="transmembrane region" description="Helical" evidence="1">
    <location>
        <begin position="167"/>
        <end position="191"/>
    </location>
</feature>
<dbReference type="AlphaFoldDB" id="A0A1J4NSY7"/>
<keyword evidence="1" id="KW-1133">Transmembrane helix</keyword>